<evidence type="ECO:0000313" key="1">
    <source>
        <dbReference type="EMBL" id="CEP03236.1"/>
    </source>
</evidence>
<sequence length="226" mass="24884">MISSVSALDVHACLPANRVLVASCRRPTCSGASRSSRCRSSSVASGGNAWPTACLIVFNARLDLTPVPQLTGRPPSVIRVCRMASLQQIVVLGANVCFTMLAVSKIAERRRMCPTTMVHWLKPKVRHAETPFFIASTIMSLFSVIRYATQIMGARNYQGIQECLQTCRRHINEFWAKKRVYLDCVPEGHAQIAHDSDSASAADDHVSAVRLSWGAPTLCKGSRWLR</sequence>
<gene>
    <name evidence="1" type="ORF">PBRA_002995</name>
    <name evidence="2" type="ORF">PLBR_LOCUS2688</name>
</gene>
<evidence type="ECO:0000313" key="3">
    <source>
        <dbReference type="Proteomes" id="UP000039324"/>
    </source>
</evidence>
<dbReference type="Proteomes" id="UP000290189">
    <property type="component" value="Unassembled WGS sequence"/>
</dbReference>
<dbReference type="EMBL" id="OVEO01000004">
    <property type="protein sequence ID" value="SPQ95473.1"/>
    <property type="molecule type" value="Genomic_DNA"/>
</dbReference>
<dbReference type="Proteomes" id="UP000039324">
    <property type="component" value="Unassembled WGS sequence"/>
</dbReference>
<dbReference type="EMBL" id="CDSF01000144">
    <property type="protein sequence ID" value="CEP03236.1"/>
    <property type="molecule type" value="Genomic_DNA"/>
</dbReference>
<organism evidence="1 3">
    <name type="scientific">Plasmodiophora brassicae</name>
    <name type="common">Clubroot disease agent</name>
    <dbReference type="NCBI Taxonomy" id="37360"/>
    <lineage>
        <taxon>Eukaryota</taxon>
        <taxon>Sar</taxon>
        <taxon>Rhizaria</taxon>
        <taxon>Endomyxa</taxon>
        <taxon>Phytomyxea</taxon>
        <taxon>Plasmodiophorida</taxon>
        <taxon>Plasmodiophoridae</taxon>
        <taxon>Plasmodiophora</taxon>
    </lineage>
</organism>
<dbReference type="AlphaFoldDB" id="A0A0G4J7L1"/>
<evidence type="ECO:0000313" key="4">
    <source>
        <dbReference type="Proteomes" id="UP000290189"/>
    </source>
</evidence>
<geneLocation type="mitochondrion" evidence="2"/>
<proteinExistence type="predicted"/>
<keyword evidence="3" id="KW-1185">Reference proteome</keyword>
<keyword evidence="2" id="KW-0496">Mitochondrion</keyword>
<accession>A0A0G4J7L1</accession>
<protein>
    <submittedName>
        <fullName evidence="1">Uncharacterized protein</fullName>
    </submittedName>
</protein>
<reference evidence="1 3" key="1">
    <citation type="submission" date="2015-02" db="EMBL/GenBank/DDBJ databases">
        <authorList>
            <person name="Chooi Y.-H."/>
        </authorList>
    </citation>
    <scope>NUCLEOTIDE SEQUENCE [LARGE SCALE GENOMIC DNA]</scope>
    <source>
        <strain evidence="1">E3</strain>
    </source>
</reference>
<evidence type="ECO:0000313" key="2">
    <source>
        <dbReference type="EMBL" id="SPQ95473.1"/>
    </source>
</evidence>
<reference evidence="2 4" key="2">
    <citation type="submission" date="2018-03" db="EMBL/GenBank/DDBJ databases">
        <authorList>
            <person name="Fogelqvist J."/>
        </authorList>
    </citation>
    <scope>NUCLEOTIDE SEQUENCE [LARGE SCALE GENOMIC DNA]</scope>
</reference>
<name>A0A0G4J7L1_PLABS</name>